<dbReference type="GO" id="GO:0016020">
    <property type="term" value="C:membrane"/>
    <property type="evidence" value="ECO:0007669"/>
    <property type="project" value="InterPro"/>
</dbReference>
<dbReference type="Pfam" id="PF03567">
    <property type="entry name" value="Sulfotransfer_2"/>
    <property type="match status" value="1"/>
</dbReference>
<comment type="caution">
    <text evidence="8">The sequence shown here is derived from an EMBL/GenBank/DDBJ whole genome shotgun (WGS) entry which is preliminary data.</text>
</comment>
<name>A0AAP4TXB2_9GAMM</name>
<protein>
    <submittedName>
        <fullName evidence="8">Sulfotransferase family 2 domain-containing protein</fullName>
    </submittedName>
</protein>
<evidence type="ECO:0000256" key="1">
    <source>
        <dbReference type="ARBA" id="ARBA00004323"/>
    </source>
</evidence>
<evidence type="ECO:0000256" key="3">
    <source>
        <dbReference type="ARBA" id="ARBA00022692"/>
    </source>
</evidence>
<sequence>MKNKCIFIHIPKVAGTSILAALGKQKDKGRDHVSWQSYKKSDKKRFSSYYKFSFVRNPYDRALSAYRYILSGGNQGKQDLAIAKEMAEYSDFDDFVARGLWQGAFRSHLLFLSQSSFVMDGNETLMVDFLGHFETLDKDFQQVANKLGISGEIAHRNKGSVEAGGGMTAATREKLAILYAQDFVNFGYTP</sequence>
<dbReference type="RefSeq" id="WP_303593677.1">
    <property type="nucleotide sequence ID" value="NZ_JAUORK010000008.1"/>
</dbReference>
<keyword evidence="5" id="KW-0333">Golgi apparatus</keyword>
<keyword evidence="6" id="KW-0472">Membrane</keyword>
<keyword evidence="2" id="KW-0808">Transferase</keyword>
<evidence type="ECO:0000256" key="4">
    <source>
        <dbReference type="ARBA" id="ARBA00022989"/>
    </source>
</evidence>
<dbReference type="Gene3D" id="3.40.50.300">
    <property type="entry name" value="P-loop containing nucleotide triphosphate hydrolases"/>
    <property type="match status" value="1"/>
</dbReference>
<keyword evidence="3" id="KW-0812">Transmembrane</keyword>
<evidence type="ECO:0000313" key="8">
    <source>
        <dbReference type="EMBL" id="MDO6672045.1"/>
    </source>
</evidence>
<dbReference type="PANTHER" id="PTHR12137">
    <property type="entry name" value="CARBOHYDRATE SULFOTRANSFERASE"/>
    <property type="match status" value="1"/>
</dbReference>
<dbReference type="Proteomes" id="UP001170481">
    <property type="component" value="Unassembled WGS sequence"/>
</dbReference>
<evidence type="ECO:0000313" key="9">
    <source>
        <dbReference type="Proteomes" id="UP001170481"/>
    </source>
</evidence>
<reference evidence="8" key="1">
    <citation type="submission" date="2023-07" db="EMBL/GenBank/DDBJ databases">
        <title>Genome content predicts the carbon catabolic preferences of heterotrophic bacteria.</title>
        <authorList>
            <person name="Gralka M."/>
        </authorList>
    </citation>
    <scope>NUCLEOTIDE SEQUENCE</scope>
    <source>
        <strain evidence="8">C2R13</strain>
    </source>
</reference>
<keyword evidence="4" id="KW-1133">Transmembrane helix</keyword>
<dbReference type="AlphaFoldDB" id="A0AAP4TXB2"/>
<dbReference type="InterPro" id="IPR005331">
    <property type="entry name" value="Sulfotransferase"/>
</dbReference>
<gene>
    <name evidence="8" type="ORF">Q4535_07910</name>
</gene>
<evidence type="ECO:0000256" key="5">
    <source>
        <dbReference type="ARBA" id="ARBA00023034"/>
    </source>
</evidence>
<proteinExistence type="predicted"/>
<dbReference type="EMBL" id="JAUORK010000008">
    <property type="protein sequence ID" value="MDO6672045.1"/>
    <property type="molecule type" value="Genomic_DNA"/>
</dbReference>
<accession>A0AAP4TXB2</accession>
<organism evidence="8 9">
    <name type="scientific">Cobetia amphilecti</name>
    <dbReference type="NCBI Taxonomy" id="1055104"/>
    <lineage>
        <taxon>Bacteria</taxon>
        <taxon>Pseudomonadati</taxon>
        <taxon>Pseudomonadota</taxon>
        <taxon>Gammaproteobacteria</taxon>
        <taxon>Oceanospirillales</taxon>
        <taxon>Halomonadaceae</taxon>
        <taxon>Cobetia</taxon>
    </lineage>
</organism>
<dbReference type="InterPro" id="IPR027417">
    <property type="entry name" value="P-loop_NTPase"/>
</dbReference>
<evidence type="ECO:0000256" key="2">
    <source>
        <dbReference type="ARBA" id="ARBA00022679"/>
    </source>
</evidence>
<evidence type="ECO:0000256" key="7">
    <source>
        <dbReference type="ARBA" id="ARBA00023180"/>
    </source>
</evidence>
<comment type="subcellular location">
    <subcellularLocation>
        <location evidence="1">Golgi apparatus membrane</location>
        <topology evidence="1">Single-pass type II membrane protein</topology>
    </subcellularLocation>
</comment>
<evidence type="ECO:0000256" key="6">
    <source>
        <dbReference type="ARBA" id="ARBA00023136"/>
    </source>
</evidence>
<keyword evidence="7" id="KW-0325">Glycoprotein</keyword>
<dbReference type="PANTHER" id="PTHR12137:SF54">
    <property type="entry name" value="CARBOHYDRATE SULFOTRANSFERASE"/>
    <property type="match status" value="1"/>
</dbReference>
<dbReference type="GO" id="GO:0016051">
    <property type="term" value="P:carbohydrate biosynthetic process"/>
    <property type="evidence" value="ECO:0007669"/>
    <property type="project" value="InterPro"/>
</dbReference>
<dbReference type="GO" id="GO:0008146">
    <property type="term" value="F:sulfotransferase activity"/>
    <property type="evidence" value="ECO:0007669"/>
    <property type="project" value="InterPro"/>
</dbReference>
<dbReference type="InterPro" id="IPR018011">
    <property type="entry name" value="Carb_sulfotrans_8-10"/>
</dbReference>